<name>A0ABQ9HUF3_9NEOP</name>
<feature type="domain" description="DUF4817" evidence="1">
    <location>
        <begin position="1896"/>
        <end position="1949"/>
    </location>
</feature>
<accession>A0ABQ9HUF3</accession>
<reference evidence="2 3" key="1">
    <citation type="submission" date="2023-02" db="EMBL/GenBank/DDBJ databases">
        <title>LHISI_Scaffold_Assembly.</title>
        <authorList>
            <person name="Stuart O.P."/>
            <person name="Cleave R."/>
            <person name="Magrath M.J.L."/>
            <person name="Mikheyev A.S."/>
        </authorList>
    </citation>
    <scope>NUCLEOTIDE SEQUENCE [LARGE SCALE GENOMIC DNA]</scope>
    <source>
        <strain evidence="2">Daus_M_001</strain>
        <tissue evidence="2">Leg muscle</tissue>
    </source>
</reference>
<evidence type="ECO:0000313" key="2">
    <source>
        <dbReference type="EMBL" id="KAJ8888027.1"/>
    </source>
</evidence>
<protein>
    <recommendedName>
        <fullName evidence="1">DUF4817 domain-containing protein</fullName>
    </recommendedName>
</protein>
<dbReference type="InterPro" id="IPR036397">
    <property type="entry name" value="RNaseH_sf"/>
</dbReference>
<proteinExistence type="predicted"/>
<keyword evidence="3" id="KW-1185">Reference proteome</keyword>
<dbReference type="EMBL" id="JARBHB010000003">
    <property type="protein sequence ID" value="KAJ8888027.1"/>
    <property type="molecule type" value="Genomic_DNA"/>
</dbReference>
<dbReference type="InterPro" id="IPR032135">
    <property type="entry name" value="DUF4817"/>
</dbReference>
<dbReference type="Pfam" id="PF16087">
    <property type="entry name" value="DUF4817"/>
    <property type="match status" value="1"/>
</dbReference>
<dbReference type="Proteomes" id="UP001159363">
    <property type="component" value="Chromosome 3"/>
</dbReference>
<organism evidence="2 3">
    <name type="scientific">Dryococelus australis</name>
    <dbReference type="NCBI Taxonomy" id="614101"/>
    <lineage>
        <taxon>Eukaryota</taxon>
        <taxon>Metazoa</taxon>
        <taxon>Ecdysozoa</taxon>
        <taxon>Arthropoda</taxon>
        <taxon>Hexapoda</taxon>
        <taxon>Insecta</taxon>
        <taxon>Pterygota</taxon>
        <taxon>Neoptera</taxon>
        <taxon>Polyneoptera</taxon>
        <taxon>Phasmatodea</taxon>
        <taxon>Verophasmatodea</taxon>
        <taxon>Anareolatae</taxon>
        <taxon>Phasmatidae</taxon>
        <taxon>Eurycanthinae</taxon>
        <taxon>Dryococelus</taxon>
    </lineage>
</organism>
<dbReference type="Gene3D" id="3.30.420.10">
    <property type="entry name" value="Ribonuclease H-like superfamily/Ribonuclease H"/>
    <property type="match status" value="1"/>
</dbReference>
<evidence type="ECO:0000259" key="1">
    <source>
        <dbReference type="Pfam" id="PF16087"/>
    </source>
</evidence>
<comment type="caution">
    <text evidence="2">The sequence shown here is derived from an EMBL/GenBank/DDBJ whole genome shotgun (WGS) entry which is preliminary data.</text>
</comment>
<gene>
    <name evidence="2" type="ORF">PR048_007512</name>
</gene>
<sequence length="2231" mass="250317">MRQKFNFLDALSWDTGCWDNAMTSEGHVHKIIMSFIGSARQHEERYLVLSPREDVIMTSEITLSGRLNSSERARKSESKKLYTHWRSLAGAIFVYIIPCFAHSGDVALDARASVALSVRSPLCHVAAEKRESGLSQFPEREQERAREAVFSLGCEKECSLLRESVFFKLRHGLSYGGKYANCCAVADSGLQPDRRVVPRRRQGTDLAEVTLVVVWYPPSPTRPGVCNLALPALSSTPGHCTEQDGVQRLEYSSHTCSNVVRFPATPLPRILTRWDRAMPLLGGFSRTSPVPPSPQALAFQRCSVLNSLHLHRLSTPLPPFLPEARLREQYGRHRHARLVSHRPYPQLVCSAAVLLLPMNRTRAVNVSLRLAEPNVTPTAPSCPSCERKRYSEHFAARAYIFLAVTFYPLTTIVNKYCNVSWWVAKQSGIFQGFINPSVCPCSSGLMHVFVLMEDILNIDNSANDKLSHICNYFLCSSYCSPCSSGLMHVFVLMEDILNIDYSANDKLSHMCNYFLCSSYCSPCSSGLMHVFVLMEDILNIDYSPNGKLSHICNYFLCSSYCSPYSSGLMHVFVLMEDILNIDYSANDKLSHICNYFLCSSYCSPCSSGLMHVFVLMEDILNIDYSPNGKLSHICNYFLCSSYCSPCSSGLMYVFVLMEDILNIDYSANDKLSHMCNYFLCSSYCSPCSSRLMHVFVLMEDILNIDFSANDKLSHMCNYFLCSSYCSPCSSGLMHVFVLMEDILNIDYSPNGKLSHICNYFLCSSYCSPCSSGLMHVFVLMEDILNIDYSPNGKLSHICNYFLCSSYCSPCSSGLMHVFVLMEDILNIDYSANDKLSHICNYFLCSSYCSPCSSGLMHVFVLMEDILNIDNSANDKLSHICNYFLCSSYCSPCSSGLMHVFVLMEDILNIDYSPNGKLSHICNYFLCSSYCSPCSSGLMHVFVLMEDILNIDYSANDKLSHICNYFLCSSYCSPCSRGLMNVFVLMEDILNIDYSPNGKLSHICNYFLCSSYCSPCSSGLMHVFVLMEDILNIDYSANDKLSHICNYFLCSSYCSPCSSGLMHVFVLMEDILNIDYSANDKLSHICNYFLCSSYCSPCSSGLMHVFVLMEDILNIDYSANDKLSHMCNYFLCSSYCSPCSSGLMHVFVLMEDILNIDYSPNGKLSHICNYFLCSSYCSPYSSGLMHVFVLMEDILNIDYSANDKLSHICNYFLCSSYCSPCSSGLMHVFVLMEDILNIDYSPNGKLSHICNYFLCSSYCSPCSSGLMYVFVLMEDILNIDYSANDKLSHMCNYFLCSSYCSPCSSRLMHVFVLMEDILNIDFSANDKLSHMCNYFLCSSYCSPCSSGLMHVFVLMEDILNIDYSPNGKLSHICNYFLCSSYCSPCSSGLMHVFVLMEDILNIDYSANDKLSHICNYFLCSSYCSRCSVVGSVQRCDGNTARLARRSDEALEERVSVARIAPPPFLTLNEQVRAHSSLEVQAPLRLRSQNTLGVSLCVEGEWARWLLPSGKIAENQIFGSKYASVDVEASPLWRAATAWVLYAVHRKAVHGKMSTFESPAQDSPPKKWGVVVLGTWPFVLREYVYVDALGRLGPPWKNTEPVPVLNTTVTPTANTTLPLSLSQIWNYFPSIIANLTGLVVSVPNREQLKTVGRWKQTLAQTKSDTVELLLFTAVEIFRKSLSLANHRKAQMNTREHRQLKCLLALVRGEDCLGLQTTLSHVLACWEGRPGLTHAHLACILYWTRAHACQVGTGGRCTHAGHAPRVSDVAYTLRYSITHYSLLLARAAALLFMSPYPLCLLPPFVMTFTHSRSQSSCTIRHFDGRSRRFSSRWSLLAVLAALLARRLSLNAARSPRLATRRTCTGSSEKNGTSHTNLGIVTGARAPSDICADPSSEMATVKQKAQCVLWFAEFKSAVTVQHNFICQYPGQRVPEWRAICWWVKSFHETGTVQSKHNHQDGQECPKKRWNSLGCLVCAAPKSQLPTAVWSLAFRIPAFMLKEKDTERRFDLTPLDFFFWGYVENIVYAVRTRDLEHLHQRITAEIETITPTRYAEAFHCDSSPVLRSHSKLGTLFPRSSGTGQKRDMREDACGAYLSSLFPSVIMSYTHALSPIAQPASRTLHCLILAVAVSPSTGLIAQKPASHPFSHSNSRTAGLEACCEIHSLALTISTVQHTPSCDERRVPSDRRRAAREVTSGREIYDCEYQAVKSAAGRLDYWTGCVSERHYKLWQQID</sequence>
<evidence type="ECO:0000313" key="3">
    <source>
        <dbReference type="Proteomes" id="UP001159363"/>
    </source>
</evidence>